<dbReference type="Pfam" id="PF02357">
    <property type="entry name" value="NusG"/>
    <property type="match status" value="1"/>
</dbReference>
<dbReference type="OrthoDB" id="9796143at2"/>
<evidence type="ECO:0000313" key="6">
    <source>
        <dbReference type="Proteomes" id="UP000267223"/>
    </source>
</evidence>
<organism evidence="5 6">
    <name type="scientific">Hanamia caeni</name>
    <dbReference type="NCBI Taxonomy" id="2294116"/>
    <lineage>
        <taxon>Bacteria</taxon>
        <taxon>Pseudomonadati</taxon>
        <taxon>Bacteroidota</taxon>
        <taxon>Chitinophagia</taxon>
        <taxon>Chitinophagales</taxon>
        <taxon>Chitinophagaceae</taxon>
        <taxon>Hanamia</taxon>
    </lineage>
</organism>
<dbReference type="Gene3D" id="3.30.70.940">
    <property type="entry name" value="NusG, N-terminal domain"/>
    <property type="match status" value="1"/>
</dbReference>
<evidence type="ECO:0000256" key="3">
    <source>
        <dbReference type="ARBA" id="ARBA00023163"/>
    </source>
</evidence>
<dbReference type="GO" id="GO:0031564">
    <property type="term" value="P:transcription antitermination"/>
    <property type="evidence" value="ECO:0007669"/>
    <property type="project" value="UniProtKB-KW"/>
</dbReference>
<dbReference type="GO" id="GO:0006354">
    <property type="term" value="P:DNA-templated transcription elongation"/>
    <property type="evidence" value="ECO:0007669"/>
    <property type="project" value="InterPro"/>
</dbReference>
<dbReference type="CDD" id="cd09895">
    <property type="entry name" value="NGN_SP_UpxY"/>
    <property type="match status" value="1"/>
</dbReference>
<dbReference type="RefSeq" id="WP_123121140.1">
    <property type="nucleotide sequence ID" value="NZ_RJJR01000010.1"/>
</dbReference>
<sequence length="165" mass="19437">MEIKKNWYAVYTKPRWEKKVAAMLLEKGIENYCPINKVIRQWSDRKKMVMEPVFKGYVFVKLEENKKWQVKDVNGILNFVYWLGKPAVIRDEEIDTIRKFLNEFEDVQVEPKGVVVNSEVRIRQGVLMNYHGIVVEVLGNRAVVKIETLDIQLSAHFDKKNLEPV</sequence>
<evidence type="ECO:0000256" key="1">
    <source>
        <dbReference type="ARBA" id="ARBA00022814"/>
    </source>
</evidence>
<evidence type="ECO:0000256" key="2">
    <source>
        <dbReference type="ARBA" id="ARBA00023015"/>
    </source>
</evidence>
<dbReference type="PANTHER" id="PTHR30265">
    <property type="entry name" value="RHO-INTERACTING TRANSCRIPTION TERMINATION FACTOR NUSG"/>
    <property type="match status" value="1"/>
</dbReference>
<dbReference type="InterPro" id="IPR043425">
    <property type="entry name" value="NusG-like"/>
</dbReference>
<proteinExistence type="predicted"/>
<dbReference type="PANTHER" id="PTHR30265:SF4">
    <property type="entry name" value="KOW MOTIF FAMILY PROTEIN, EXPRESSED"/>
    <property type="match status" value="1"/>
</dbReference>
<dbReference type="InterPro" id="IPR006645">
    <property type="entry name" value="NGN-like_dom"/>
</dbReference>
<feature type="domain" description="NusG-like N-terminal" evidence="4">
    <location>
        <begin position="4"/>
        <end position="101"/>
    </location>
</feature>
<evidence type="ECO:0000313" key="5">
    <source>
        <dbReference type="EMBL" id="RNI35415.1"/>
    </source>
</evidence>
<dbReference type="SUPFAM" id="SSF82679">
    <property type="entry name" value="N-utilization substance G protein NusG, N-terminal domain"/>
    <property type="match status" value="1"/>
</dbReference>
<keyword evidence="3" id="KW-0804">Transcription</keyword>
<accession>A0A3M9NDA7</accession>
<protein>
    <submittedName>
        <fullName evidence="5">UpxY family transcription antiterminator</fullName>
    </submittedName>
</protein>
<evidence type="ECO:0000259" key="4">
    <source>
        <dbReference type="SMART" id="SM00738"/>
    </source>
</evidence>
<keyword evidence="6" id="KW-1185">Reference proteome</keyword>
<reference evidence="5 6" key="1">
    <citation type="submission" date="2018-11" db="EMBL/GenBank/DDBJ databases">
        <title>Draft genome sequence of Ferruginibacter sp. BO-59.</title>
        <authorList>
            <person name="Im W.T."/>
        </authorList>
    </citation>
    <scope>NUCLEOTIDE SEQUENCE [LARGE SCALE GENOMIC DNA]</scope>
    <source>
        <strain evidence="5 6">BO-59</strain>
    </source>
</reference>
<comment type="caution">
    <text evidence="5">The sequence shown here is derived from an EMBL/GenBank/DDBJ whole genome shotgun (WGS) entry which is preliminary data.</text>
</comment>
<keyword evidence="2" id="KW-0805">Transcription regulation</keyword>
<gene>
    <name evidence="5" type="ORF">EFY79_12885</name>
</gene>
<dbReference type="AlphaFoldDB" id="A0A3M9NDA7"/>
<dbReference type="NCBIfam" id="NF033644">
    <property type="entry name" value="antiterm_UpxY"/>
    <property type="match status" value="1"/>
</dbReference>
<dbReference type="EMBL" id="RJJR01000010">
    <property type="protein sequence ID" value="RNI35415.1"/>
    <property type="molecule type" value="Genomic_DNA"/>
</dbReference>
<dbReference type="Proteomes" id="UP000267223">
    <property type="component" value="Unassembled WGS sequence"/>
</dbReference>
<dbReference type="InterPro" id="IPR036735">
    <property type="entry name" value="NGN_dom_sf"/>
</dbReference>
<name>A0A3M9NDA7_9BACT</name>
<dbReference type="SMART" id="SM00738">
    <property type="entry name" value="NGN"/>
    <property type="match status" value="1"/>
</dbReference>
<keyword evidence="1" id="KW-0889">Transcription antitermination</keyword>